<proteinExistence type="predicted"/>
<feature type="compositionally biased region" description="Low complexity" evidence="1">
    <location>
        <begin position="21"/>
        <end position="40"/>
    </location>
</feature>
<gene>
    <name evidence="2" type="ORF">OJ1115_D03.13</name>
    <name evidence="3" type="ORF">OSJNBa0018M09.26</name>
</gene>
<evidence type="ECO:0000313" key="4">
    <source>
        <dbReference type="Proteomes" id="UP000000763"/>
    </source>
</evidence>
<feature type="compositionally biased region" description="Basic and acidic residues" evidence="1">
    <location>
        <begin position="110"/>
        <end position="126"/>
    </location>
</feature>
<feature type="compositionally biased region" description="Gly residues" evidence="1">
    <location>
        <begin position="127"/>
        <end position="139"/>
    </location>
</feature>
<protein>
    <submittedName>
        <fullName evidence="3">Uncharacterized protein</fullName>
    </submittedName>
</protein>
<reference evidence="4" key="4">
    <citation type="journal article" date="2008" name="Nucleic Acids Res.">
        <title>The rice annotation project database (RAP-DB): 2008 update.</title>
        <authorList>
            <consortium name="The rice annotation project (RAP)"/>
        </authorList>
    </citation>
    <scope>GENOME REANNOTATION</scope>
    <source>
        <strain evidence="4">cv. Nipponbare</strain>
    </source>
</reference>
<feature type="compositionally biased region" description="Basic residues" evidence="1">
    <location>
        <begin position="96"/>
        <end position="109"/>
    </location>
</feature>
<feature type="region of interest" description="Disordered" evidence="1">
    <location>
        <begin position="1"/>
        <end position="49"/>
    </location>
</feature>
<feature type="region of interest" description="Disordered" evidence="1">
    <location>
        <begin position="92"/>
        <end position="143"/>
    </location>
</feature>
<dbReference type="EMBL" id="AP004001">
    <property type="protein sequence ID" value="BAD21490.1"/>
    <property type="molecule type" value="Genomic_DNA"/>
</dbReference>
<name>Q6K4S8_ORYSJ</name>
<reference evidence="2" key="1">
    <citation type="submission" date="2001-08" db="EMBL/GenBank/DDBJ databases">
        <title>Oryza sativa nipponbare(GA3) genomic DNA, chromosome 2, BAC clone:OJ1115_D03.</title>
        <authorList>
            <person name="Sasaki T."/>
            <person name="Matsumoto T."/>
            <person name="Yamamoto K."/>
        </authorList>
    </citation>
    <scope>NUCLEOTIDE SEQUENCE</scope>
</reference>
<dbReference type="Proteomes" id="UP000000763">
    <property type="component" value="Chromosome 2"/>
</dbReference>
<dbReference type="EMBL" id="AP005533">
    <property type="protein sequence ID" value="BAD22204.1"/>
    <property type="molecule type" value="Genomic_DNA"/>
</dbReference>
<evidence type="ECO:0000313" key="2">
    <source>
        <dbReference type="EMBL" id="BAD21490.1"/>
    </source>
</evidence>
<dbReference type="AlphaFoldDB" id="Q6K4S8"/>
<evidence type="ECO:0000313" key="3">
    <source>
        <dbReference type="EMBL" id="BAD22204.1"/>
    </source>
</evidence>
<reference evidence="4" key="3">
    <citation type="journal article" date="2005" name="Nature">
        <title>The map-based sequence of the rice genome.</title>
        <authorList>
            <consortium name="International rice genome sequencing project (IRGSP)"/>
            <person name="Matsumoto T."/>
            <person name="Wu J."/>
            <person name="Kanamori H."/>
            <person name="Katayose Y."/>
            <person name="Fujisawa M."/>
            <person name="Namiki N."/>
            <person name="Mizuno H."/>
            <person name="Yamamoto K."/>
            <person name="Antonio B.A."/>
            <person name="Baba T."/>
            <person name="Sakata K."/>
            <person name="Nagamura Y."/>
            <person name="Aoki H."/>
            <person name="Arikawa K."/>
            <person name="Arita K."/>
            <person name="Bito T."/>
            <person name="Chiden Y."/>
            <person name="Fujitsuka N."/>
            <person name="Fukunaka R."/>
            <person name="Hamada M."/>
            <person name="Harada C."/>
            <person name="Hayashi A."/>
            <person name="Hijishita S."/>
            <person name="Honda M."/>
            <person name="Hosokawa S."/>
            <person name="Ichikawa Y."/>
            <person name="Idonuma A."/>
            <person name="Iijima M."/>
            <person name="Ikeda M."/>
            <person name="Ikeno M."/>
            <person name="Ito K."/>
            <person name="Ito S."/>
            <person name="Ito T."/>
            <person name="Ito Y."/>
            <person name="Ito Y."/>
            <person name="Iwabuchi A."/>
            <person name="Kamiya K."/>
            <person name="Karasawa W."/>
            <person name="Kurita K."/>
            <person name="Katagiri S."/>
            <person name="Kikuta A."/>
            <person name="Kobayashi H."/>
            <person name="Kobayashi N."/>
            <person name="Machita K."/>
            <person name="Maehara T."/>
            <person name="Masukawa M."/>
            <person name="Mizubayashi T."/>
            <person name="Mukai Y."/>
            <person name="Nagasaki H."/>
            <person name="Nagata Y."/>
            <person name="Naito S."/>
            <person name="Nakashima M."/>
            <person name="Nakama Y."/>
            <person name="Nakamichi Y."/>
            <person name="Nakamura M."/>
            <person name="Meguro A."/>
            <person name="Negishi M."/>
            <person name="Ohta I."/>
            <person name="Ohta T."/>
            <person name="Okamoto M."/>
            <person name="Ono N."/>
            <person name="Saji S."/>
            <person name="Sakaguchi M."/>
            <person name="Sakai K."/>
            <person name="Shibata M."/>
            <person name="Shimokawa T."/>
            <person name="Song J."/>
            <person name="Takazaki Y."/>
            <person name="Terasawa K."/>
            <person name="Tsugane M."/>
            <person name="Tsuji K."/>
            <person name="Ueda S."/>
            <person name="Waki K."/>
            <person name="Yamagata H."/>
            <person name="Yamamoto M."/>
            <person name="Yamamoto S."/>
            <person name="Yamane H."/>
            <person name="Yoshiki S."/>
            <person name="Yoshihara R."/>
            <person name="Yukawa K."/>
            <person name="Zhong H."/>
            <person name="Yano M."/>
            <person name="Yuan Q."/>
            <person name="Ouyang S."/>
            <person name="Liu J."/>
            <person name="Jones K.M."/>
            <person name="Gansberger K."/>
            <person name="Moffat K."/>
            <person name="Hill J."/>
            <person name="Bera J."/>
            <person name="Fadrosh D."/>
            <person name="Jin S."/>
            <person name="Johri S."/>
            <person name="Kim M."/>
            <person name="Overton L."/>
            <person name="Reardon M."/>
            <person name="Tsitrin T."/>
            <person name="Vuong H."/>
            <person name="Weaver B."/>
            <person name="Ciecko A."/>
            <person name="Tallon L."/>
            <person name="Jackson J."/>
            <person name="Pai G."/>
            <person name="Aken S.V."/>
            <person name="Utterback T."/>
            <person name="Reidmuller S."/>
            <person name="Feldblyum T."/>
            <person name="Hsiao J."/>
            <person name="Zismann V."/>
            <person name="Iobst S."/>
            <person name="de Vazeille A.R."/>
            <person name="Buell C.R."/>
            <person name="Ying K."/>
            <person name="Li Y."/>
            <person name="Lu T."/>
            <person name="Huang Y."/>
            <person name="Zhao Q."/>
            <person name="Feng Q."/>
            <person name="Zhang L."/>
            <person name="Zhu J."/>
            <person name="Weng Q."/>
            <person name="Mu J."/>
            <person name="Lu Y."/>
            <person name="Fan D."/>
            <person name="Liu Y."/>
            <person name="Guan J."/>
            <person name="Zhang Y."/>
            <person name="Yu S."/>
            <person name="Liu X."/>
            <person name="Zhang Y."/>
            <person name="Hong G."/>
            <person name="Han B."/>
            <person name="Choisne N."/>
            <person name="Demange N."/>
            <person name="Orjeda G."/>
            <person name="Samain S."/>
            <person name="Cattolico L."/>
            <person name="Pelletier E."/>
            <person name="Couloux A."/>
            <person name="Segurens B."/>
            <person name="Wincker P."/>
            <person name="D'Hont A."/>
            <person name="Scarpelli C."/>
            <person name="Weissenbach J."/>
            <person name="Salanoubat M."/>
            <person name="Quetier F."/>
            <person name="Yu Y."/>
            <person name="Kim H.R."/>
            <person name="Rambo T."/>
            <person name="Currie J."/>
            <person name="Collura K."/>
            <person name="Luo M."/>
            <person name="Yang T."/>
            <person name="Ammiraju J.S.S."/>
            <person name="Engler F."/>
            <person name="Soderlund C."/>
            <person name="Wing R.A."/>
            <person name="Palmer L.E."/>
            <person name="de la Bastide M."/>
            <person name="Spiegel L."/>
            <person name="Nascimento L."/>
            <person name="Zutavern T."/>
            <person name="O'Shaughnessy A."/>
            <person name="Dike S."/>
            <person name="Dedhia N."/>
            <person name="Preston R."/>
            <person name="Balija V."/>
            <person name="McCombie W.R."/>
            <person name="Chow T."/>
            <person name="Chen H."/>
            <person name="Chung M."/>
            <person name="Chen C."/>
            <person name="Shaw J."/>
            <person name="Wu H."/>
            <person name="Hsiao K."/>
            <person name="Chao Y."/>
            <person name="Chu M."/>
            <person name="Cheng C."/>
            <person name="Hour A."/>
            <person name="Lee P."/>
            <person name="Lin S."/>
            <person name="Lin Y."/>
            <person name="Liou J."/>
            <person name="Liu S."/>
            <person name="Hsing Y."/>
            <person name="Raghuvanshi S."/>
            <person name="Mohanty A."/>
            <person name="Bharti A.K."/>
            <person name="Gaur A."/>
            <person name="Gupta V."/>
            <person name="Kumar D."/>
            <person name="Ravi V."/>
            <person name="Vij S."/>
            <person name="Kapur A."/>
            <person name="Khurana P."/>
            <person name="Khurana P."/>
            <person name="Khurana J.P."/>
            <person name="Tyagi A.K."/>
            <person name="Gaikwad K."/>
            <person name="Singh A."/>
            <person name="Dalal V."/>
            <person name="Srivastava S."/>
            <person name="Dixit A."/>
            <person name="Pal A.K."/>
            <person name="Ghazi I.A."/>
            <person name="Yadav M."/>
            <person name="Pandit A."/>
            <person name="Bhargava A."/>
            <person name="Sureshbabu K."/>
            <person name="Batra K."/>
            <person name="Sharma T.R."/>
            <person name="Mohapatra T."/>
            <person name="Singh N.K."/>
            <person name="Messing J."/>
            <person name="Nelson A.B."/>
            <person name="Fuks G."/>
            <person name="Kavchok S."/>
            <person name="Keizer G."/>
            <person name="Linton E."/>
            <person name="Llaca V."/>
            <person name="Song R."/>
            <person name="Tanyolac B."/>
            <person name="Young S."/>
            <person name="Ho-Il K."/>
            <person name="Hahn J.H."/>
            <person name="Sangsakoo G."/>
            <person name="Vanavichit A."/>
            <person name="de Mattos Luiz.A.T."/>
            <person name="Zimmer P.D."/>
            <person name="Malone G."/>
            <person name="Dellagostin O."/>
            <person name="de Oliveira A.C."/>
            <person name="Bevan M."/>
            <person name="Bancroft I."/>
            <person name="Minx P."/>
            <person name="Cordum H."/>
            <person name="Wilson R."/>
            <person name="Cheng Z."/>
            <person name="Jin W."/>
            <person name="Jiang J."/>
            <person name="Leong S.A."/>
            <person name="Iwama H."/>
            <person name="Gojobori T."/>
            <person name="Itoh T."/>
            <person name="Niimura Y."/>
            <person name="Fujii Y."/>
            <person name="Habara T."/>
            <person name="Sakai H."/>
            <person name="Sato Y."/>
            <person name="Wilson G."/>
            <person name="Kumar K."/>
            <person name="McCouch S."/>
            <person name="Juretic N."/>
            <person name="Hoen D."/>
            <person name="Wright S."/>
            <person name="Bruskiewich R."/>
            <person name="Bureau T."/>
            <person name="Miyao A."/>
            <person name="Hirochika H."/>
            <person name="Nishikawa T."/>
            <person name="Kadowaki K."/>
            <person name="Sugiura M."/>
            <person name="Burr B."/>
            <person name="Sasaki T."/>
        </authorList>
    </citation>
    <scope>NUCLEOTIDE SEQUENCE [LARGE SCALE GENOMIC DNA]</scope>
    <source>
        <strain evidence="4">cv. Nipponbare</strain>
    </source>
</reference>
<accession>Q6K4S8</accession>
<reference evidence="3" key="2">
    <citation type="submission" date="2002-07" db="EMBL/GenBank/DDBJ databases">
        <title>Oryza sativa nipponbare(GA3) genomic DNA, chromosome 2, BAC clone:OSJNBa0018M09.</title>
        <authorList>
            <person name="Sasaki T."/>
            <person name="Matsumoto T."/>
            <person name="Katayose Y."/>
        </authorList>
    </citation>
    <scope>NUCLEOTIDE SEQUENCE</scope>
</reference>
<organism evidence="3 4">
    <name type="scientific">Oryza sativa subsp. japonica</name>
    <name type="common">Rice</name>
    <dbReference type="NCBI Taxonomy" id="39947"/>
    <lineage>
        <taxon>Eukaryota</taxon>
        <taxon>Viridiplantae</taxon>
        <taxon>Streptophyta</taxon>
        <taxon>Embryophyta</taxon>
        <taxon>Tracheophyta</taxon>
        <taxon>Spermatophyta</taxon>
        <taxon>Magnoliopsida</taxon>
        <taxon>Liliopsida</taxon>
        <taxon>Poales</taxon>
        <taxon>Poaceae</taxon>
        <taxon>BOP clade</taxon>
        <taxon>Oryzoideae</taxon>
        <taxon>Oryzeae</taxon>
        <taxon>Oryzinae</taxon>
        <taxon>Oryza</taxon>
        <taxon>Oryza sativa</taxon>
    </lineage>
</organism>
<sequence length="264" mass="28139">MVGSPARRGNQSSGVVRRQASGGQVSPSLSPSSPPCASGLPTGGKLPPAHQAAVRAGSNVAVAWLAEDRAWSEQLLPETCKRRHRWELERQDAGTARRRRLARTKRRRRRELELELREAGHGRKDNGGGGDSTGHGSSGGLQSPLASALFTTVRFWCPRRWQTTTNTPSCSGDGLERGGGMAGRRLRIVRVAAAGAVQAPPPPGAGAAGRMDRHDDGVLLGPRCLHPNLAPRIKIGKIAKIWKSTGFLRVGRSDRRVLGGQTTG</sequence>
<evidence type="ECO:0000256" key="1">
    <source>
        <dbReference type="SAM" id="MobiDB-lite"/>
    </source>
</evidence>